<keyword evidence="3" id="KW-1185">Reference proteome</keyword>
<proteinExistence type="predicted"/>
<evidence type="ECO:0000256" key="1">
    <source>
        <dbReference type="SAM" id="MobiDB-lite"/>
    </source>
</evidence>
<dbReference type="EMBL" id="PPTS01000004">
    <property type="protein sequence ID" value="RDB65138.1"/>
    <property type="molecule type" value="Genomic_DNA"/>
</dbReference>
<protein>
    <submittedName>
        <fullName evidence="2">Uncharacterized protein</fullName>
    </submittedName>
</protein>
<feature type="region of interest" description="Disordered" evidence="1">
    <location>
        <begin position="1"/>
        <end position="56"/>
    </location>
</feature>
<comment type="caution">
    <text evidence="2">The sequence shown here is derived from an EMBL/GenBank/DDBJ whole genome shotgun (WGS) entry which is preliminary data.</text>
</comment>
<gene>
    <name evidence="2" type="ORF">C1877_07255</name>
</gene>
<name>A0A369M410_9ACTN</name>
<evidence type="ECO:0000313" key="3">
    <source>
        <dbReference type="Proteomes" id="UP000254000"/>
    </source>
</evidence>
<organism evidence="2 3">
    <name type="scientific">Gordonibacter pamelaeae</name>
    <dbReference type="NCBI Taxonomy" id="471189"/>
    <lineage>
        <taxon>Bacteria</taxon>
        <taxon>Bacillati</taxon>
        <taxon>Actinomycetota</taxon>
        <taxon>Coriobacteriia</taxon>
        <taxon>Eggerthellales</taxon>
        <taxon>Eggerthellaceae</taxon>
        <taxon>Gordonibacter</taxon>
    </lineage>
</organism>
<feature type="compositionally biased region" description="Low complexity" evidence="1">
    <location>
        <begin position="1"/>
        <end position="41"/>
    </location>
</feature>
<dbReference type="Proteomes" id="UP000254000">
    <property type="component" value="Unassembled WGS sequence"/>
</dbReference>
<sequence length="100" mass="9638">MGAPGAAGAPGAPGAPGAAAPGAPGADGPAGSAAPQSGQADRLGSHERPHSGHFLFSSTAVGLKHMVSQPLSRLVPTGRRRVGAWPRAAFAASGCLSHQA</sequence>
<accession>A0A369M410</accession>
<evidence type="ECO:0000313" key="2">
    <source>
        <dbReference type="EMBL" id="RDB65138.1"/>
    </source>
</evidence>
<reference evidence="2 3" key="1">
    <citation type="journal article" date="2018" name="Elife">
        <title>Discovery and characterization of a prevalent human gut bacterial enzyme sufficient for the inactivation of a family of plant toxins.</title>
        <authorList>
            <person name="Koppel N."/>
            <person name="Bisanz J.E."/>
            <person name="Pandelia M.E."/>
            <person name="Turnbaugh P.J."/>
            <person name="Balskus E.P."/>
        </authorList>
    </citation>
    <scope>NUCLEOTIDE SEQUENCE [LARGE SCALE GENOMIC DNA]</scope>
    <source>
        <strain evidence="2 3">3C</strain>
    </source>
</reference>
<dbReference type="AlphaFoldDB" id="A0A369M410"/>